<name>J3P5H0_GAET3</name>
<reference evidence="2" key="2">
    <citation type="submission" date="2010-07" db="EMBL/GenBank/DDBJ databases">
        <authorList>
            <consortium name="The Broad Institute Genome Sequencing Platform"/>
            <consortium name="Broad Institute Genome Sequencing Center for Infectious Disease"/>
            <person name="Ma L.-J."/>
            <person name="Dead R."/>
            <person name="Young S."/>
            <person name="Zeng Q."/>
            <person name="Koehrsen M."/>
            <person name="Alvarado L."/>
            <person name="Berlin A."/>
            <person name="Chapman S.B."/>
            <person name="Chen Z."/>
            <person name="Freedman E."/>
            <person name="Gellesch M."/>
            <person name="Goldberg J."/>
            <person name="Griggs A."/>
            <person name="Gujja S."/>
            <person name="Heilman E.R."/>
            <person name="Heiman D."/>
            <person name="Hepburn T."/>
            <person name="Howarth C."/>
            <person name="Jen D."/>
            <person name="Larson L."/>
            <person name="Mehta T."/>
            <person name="Neiman D."/>
            <person name="Pearson M."/>
            <person name="Roberts A."/>
            <person name="Saif S."/>
            <person name="Shea T."/>
            <person name="Shenoy N."/>
            <person name="Sisk P."/>
            <person name="Stolte C."/>
            <person name="Sykes S."/>
            <person name="Walk T."/>
            <person name="White J."/>
            <person name="Yandava C."/>
            <person name="Haas B."/>
            <person name="Nusbaum C."/>
            <person name="Birren B."/>
        </authorList>
    </citation>
    <scope>NUCLEOTIDE SEQUENCE</scope>
    <source>
        <strain evidence="2">R3-111a-1</strain>
    </source>
</reference>
<organism evidence="2">
    <name type="scientific">Gaeumannomyces tritici (strain R3-111a-1)</name>
    <name type="common">Wheat and barley take-all root rot fungus</name>
    <name type="synonym">Gaeumannomyces graminis var. tritici</name>
    <dbReference type="NCBI Taxonomy" id="644352"/>
    <lineage>
        <taxon>Eukaryota</taxon>
        <taxon>Fungi</taxon>
        <taxon>Dikarya</taxon>
        <taxon>Ascomycota</taxon>
        <taxon>Pezizomycotina</taxon>
        <taxon>Sordariomycetes</taxon>
        <taxon>Sordariomycetidae</taxon>
        <taxon>Magnaporthales</taxon>
        <taxon>Magnaporthaceae</taxon>
        <taxon>Gaeumannomyces</taxon>
    </lineage>
</organism>
<dbReference type="VEuPathDB" id="FungiDB:GGTG_08759"/>
<dbReference type="PANTHER" id="PTHR12203:SF61">
    <property type="entry name" value="CAPSULE PROTEIN"/>
    <property type="match status" value="1"/>
</dbReference>
<dbReference type="InterPro" id="IPR006598">
    <property type="entry name" value="CAP10"/>
</dbReference>
<reference evidence="4" key="1">
    <citation type="submission" date="2010-07" db="EMBL/GenBank/DDBJ databases">
        <title>The genome sequence of Gaeumannomyces graminis var. tritici strain R3-111a-1.</title>
        <authorList>
            <consortium name="The Broad Institute Genome Sequencing Platform"/>
            <person name="Ma L.-J."/>
            <person name="Dead R."/>
            <person name="Young S."/>
            <person name="Zeng Q."/>
            <person name="Koehrsen M."/>
            <person name="Alvarado L."/>
            <person name="Berlin A."/>
            <person name="Chapman S.B."/>
            <person name="Chen Z."/>
            <person name="Freedman E."/>
            <person name="Gellesch M."/>
            <person name="Goldberg J."/>
            <person name="Griggs A."/>
            <person name="Gujja S."/>
            <person name="Heilman E.R."/>
            <person name="Heiman D."/>
            <person name="Hepburn T."/>
            <person name="Howarth C."/>
            <person name="Jen D."/>
            <person name="Larson L."/>
            <person name="Mehta T."/>
            <person name="Neiman D."/>
            <person name="Pearson M."/>
            <person name="Roberts A."/>
            <person name="Saif S."/>
            <person name="Shea T."/>
            <person name="Shenoy N."/>
            <person name="Sisk P."/>
            <person name="Stolte C."/>
            <person name="Sykes S."/>
            <person name="Walk T."/>
            <person name="White J."/>
            <person name="Yandava C."/>
            <person name="Haas B."/>
            <person name="Nusbaum C."/>
            <person name="Birren B."/>
        </authorList>
    </citation>
    <scope>NUCLEOTIDE SEQUENCE [LARGE SCALE GENOMIC DNA]</scope>
    <source>
        <strain evidence="4">R3-111a-1</strain>
    </source>
</reference>
<dbReference type="eggNOG" id="ENOG502S14Y">
    <property type="taxonomic scope" value="Eukaryota"/>
</dbReference>
<dbReference type="Proteomes" id="UP000006039">
    <property type="component" value="Unassembled WGS sequence"/>
</dbReference>
<keyword evidence="4" id="KW-1185">Reference proteome</keyword>
<gene>
    <name evidence="3" type="primary">20349217</name>
    <name evidence="2" type="ORF">GGTG_08759</name>
</gene>
<dbReference type="EnsemblFungi" id="EJT74921">
    <property type="protein sequence ID" value="EJT74921"/>
    <property type="gene ID" value="GGTG_08759"/>
</dbReference>
<protein>
    <recommendedName>
        <fullName evidence="1">Glycosyl transferase CAP10 domain-containing protein</fullName>
    </recommendedName>
</protein>
<evidence type="ECO:0000259" key="1">
    <source>
        <dbReference type="Pfam" id="PF05686"/>
    </source>
</evidence>
<proteinExistence type="predicted"/>
<dbReference type="EMBL" id="GL385398">
    <property type="protein sequence ID" value="EJT74921.1"/>
    <property type="molecule type" value="Genomic_DNA"/>
</dbReference>
<dbReference type="RefSeq" id="XP_009224865.1">
    <property type="nucleotide sequence ID" value="XM_009226601.1"/>
</dbReference>
<accession>J3P5H0</accession>
<dbReference type="Pfam" id="PF05686">
    <property type="entry name" value="Glyco_transf_90"/>
    <property type="match status" value="1"/>
</dbReference>
<evidence type="ECO:0000313" key="3">
    <source>
        <dbReference type="EnsemblFungi" id="EJT74921"/>
    </source>
</evidence>
<evidence type="ECO:0000313" key="2">
    <source>
        <dbReference type="EMBL" id="EJT74921.1"/>
    </source>
</evidence>
<dbReference type="HOGENOM" id="CLU_1796594_0_0_1"/>
<dbReference type="AlphaFoldDB" id="J3P5H0"/>
<dbReference type="GeneID" id="20349217"/>
<dbReference type="InterPro" id="IPR051091">
    <property type="entry name" value="O-Glucosyltr/Glycosyltrsf_90"/>
</dbReference>
<dbReference type="OrthoDB" id="202415at2759"/>
<reference evidence="3" key="4">
    <citation type="journal article" date="2015" name="G3 (Bethesda)">
        <title>Genome sequences of three phytopathogenic species of the Magnaporthaceae family of fungi.</title>
        <authorList>
            <person name="Okagaki L.H."/>
            <person name="Nunes C.C."/>
            <person name="Sailsbery J."/>
            <person name="Clay B."/>
            <person name="Brown D."/>
            <person name="John T."/>
            <person name="Oh Y."/>
            <person name="Young N."/>
            <person name="Fitzgerald M."/>
            <person name="Haas B.J."/>
            <person name="Zeng Q."/>
            <person name="Young S."/>
            <person name="Adiconis X."/>
            <person name="Fan L."/>
            <person name="Levin J.Z."/>
            <person name="Mitchell T.K."/>
            <person name="Okubara P.A."/>
            <person name="Farman M.L."/>
            <person name="Kohn L.M."/>
            <person name="Birren B."/>
            <person name="Ma L.-J."/>
            <person name="Dean R.A."/>
        </authorList>
    </citation>
    <scope>NUCLEOTIDE SEQUENCE</scope>
    <source>
        <strain evidence="3">R3-111a-1</strain>
    </source>
</reference>
<sequence>MTRILADACATPGRFFFFFWPAVHRPARAHAGKSPGRPSYRLQLDVDGNSYSGRFYCMLASRGCPLKATAFREWHDDRLVPWLHYVPVSQSLEELPELVRFLAGTRGGGDVARATADAGREWYDRAVGPLHQSLYLYRLMLELA</sequence>
<reference evidence="2" key="3">
    <citation type="submission" date="2010-09" db="EMBL/GenBank/DDBJ databases">
        <title>Annotation of Gaeumannomyces graminis var. tritici R3-111a-1.</title>
        <authorList>
            <consortium name="The Broad Institute Genome Sequencing Platform"/>
            <person name="Ma L.-J."/>
            <person name="Dead R."/>
            <person name="Young S.K."/>
            <person name="Zeng Q."/>
            <person name="Gargeya S."/>
            <person name="Fitzgerald M."/>
            <person name="Haas B."/>
            <person name="Abouelleil A."/>
            <person name="Alvarado L."/>
            <person name="Arachchi H.M."/>
            <person name="Berlin A."/>
            <person name="Brown A."/>
            <person name="Chapman S.B."/>
            <person name="Chen Z."/>
            <person name="Dunbar C."/>
            <person name="Freedman E."/>
            <person name="Gearin G."/>
            <person name="Gellesch M."/>
            <person name="Goldberg J."/>
            <person name="Griggs A."/>
            <person name="Gujja S."/>
            <person name="Heiman D."/>
            <person name="Howarth C."/>
            <person name="Larson L."/>
            <person name="Lui A."/>
            <person name="MacDonald P.J.P."/>
            <person name="Mehta T."/>
            <person name="Montmayeur A."/>
            <person name="Murphy C."/>
            <person name="Neiman D."/>
            <person name="Pearson M."/>
            <person name="Priest M."/>
            <person name="Roberts A."/>
            <person name="Saif S."/>
            <person name="Shea T."/>
            <person name="Shenoy N."/>
            <person name="Sisk P."/>
            <person name="Stolte C."/>
            <person name="Sykes S."/>
            <person name="Yandava C."/>
            <person name="Wortman J."/>
            <person name="Nusbaum C."/>
            <person name="Birren B."/>
        </authorList>
    </citation>
    <scope>NUCLEOTIDE SEQUENCE</scope>
    <source>
        <strain evidence="2">R3-111a-1</strain>
    </source>
</reference>
<feature type="domain" description="Glycosyl transferase CAP10" evidence="1">
    <location>
        <begin position="39"/>
        <end position="123"/>
    </location>
</feature>
<dbReference type="PANTHER" id="PTHR12203">
    <property type="entry name" value="KDEL LYS-ASP-GLU-LEU CONTAINING - RELATED"/>
    <property type="match status" value="1"/>
</dbReference>
<reference evidence="3" key="5">
    <citation type="submission" date="2018-04" db="UniProtKB">
        <authorList>
            <consortium name="EnsemblFungi"/>
        </authorList>
    </citation>
    <scope>IDENTIFICATION</scope>
    <source>
        <strain evidence="3">R3-111a-1</strain>
    </source>
</reference>
<evidence type="ECO:0000313" key="4">
    <source>
        <dbReference type="Proteomes" id="UP000006039"/>
    </source>
</evidence>